<dbReference type="Gene3D" id="3.40.630.10">
    <property type="entry name" value="Zn peptidases"/>
    <property type="match status" value="1"/>
</dbReference>
<dbReference type="GO" id="GO:0046872">
    <property type="term" value="F:metal ion binding"/>
    <property type="evidence" value="ECO:0007669"/>
    <property type="project" value="UniProtKB-KW"/>
</dbReference>
<accession>A0A2K9LK27</accession>
<dbReference type="KEGG" id="kak:Kalk_09940"/>
<dbReference type="Proteomes" id="UP000235116">
    <property type="component" value="Chromosome"/>
</dbReference>
<evidence type="ECO:0000256" key="3">
    <source>
        <dbReference type="ARBA" id="ARBA00022801"/>
    </source>
</evidence>
<dbReference type="PANTHER" id="PTHR15162:SF7">
    <property type="entry name" value="SUCCINYLGLUTAMATE DESUCCINYLASE"/>
    <property type="match status" value="1"/>
</dbReference>
<evidence type="ECO:0000259" key="5">
    <source>
        <dbReference type="Pfam" id="PF04952"/>
    </source>
</evidence>
<sequence>MEQWFEQVFFFPSATTTGSAGVVLSCGIHGDETGPIHLIQTIHQLLVTGHLQTQRPLLLIYGNPNAIRDNKRYVDFNLNRLFGPTSHTGAETLRAGDLMSACSRFQRQVGHVACHLDLHSTIKPSLIERFALRPINNRCSSIQWGTHLVNAGFGGLVQQSHRTQTFAQFTCDSLGCDSFTLECGSHSQPDITQFEALKNWILTLLADPGFLNQQASRTTANSTFKHFVVKEDIIKTTSQFKFLIDERTPNFTLLPIGTDVYEDKNGILKTSEARYTLFLNSKVEIGQRAGLLLSNI</sequence>
<dbReference type="RefSeq" id="WP_101894101.1">
    <property type="nucleotide sequence ID" value="NZ_CP022684.1"/>
</dbReference>
<evidence type="ECO:0000256" key="4">
    <source>
        <dbReference type="ARBA" id="ARBA00022833"/>
    </source>
</evidence>
<dbReference type="Pfam" id="PF04952">
    <property type="entry name" value="AstE_AspA_hybrid"/>
    <property type="match status" value="1"/>
</dbReference>
<feature type="domain" description="Succinylglutamate desuccinylase/Aspartoacylase catalytic" evidence="6">
    <location>
        <begin position="22"/>
        <end position="205"/>
    </location>
</feature>
<evidence type="ECO:0000313" key="7">
    <source>
        <dbReference type="EMBL" id="AUM12716.1"/>
    </source>
</evidence>
<dbReference type="PANTHER" id="PTHR15162">
    <property type="entry name" value="ASPARTOACYLASE"/>
    <property type="match status" value="1"/>
</dbReference>
<organism evidence="7 8">
    <name type="scientific">Ketobacter alkanivorans</name>
    <dbReference type="NCBI Taxonomy" id="1917421"/>
    <lineage>
        <taxon>Bacteria</taxon>
        <taxon>Pseudomonadati</taxon>
        <taxon>Pseudomonadota</taxon>
        <taxon>Gammaproteobacteria</taxon>
        <taxon>Pseudomonadales</taxon>
        <taxon>Ketobacteraceae</taxon>
        <taxon>Ketobacter</taxon>
    </lineage>
</organism>
<dbReference type="OrthoDB" id="5290473at2"/>
<reference evidence="8" key="1">
    <citation type="submission" date="2017-08" db="EMBL/GenBank/DDBJ databases">
        <title>Direct submision.</title>
        <authorList>
            <person name="Kim S.-J."/>
            <person name="Rhee S.-K."/>
        </authorList>
    </citation>
    <scope>NUCLEOTIDE SEQUENCE [LARGE SCALE GENOMIC DNA]</scope>
    <source>
        <strain evidence="8">GI5</strain>
    </source>
</reference>
<evidence type="ECO:0000313" key="8">
    <source>
        <dbReference type="Proteomes" id="UP000235116"/>
    </source>
</evidence>
<dbReference type="SUPFAM" id="SSF53187">
    <property type="entry name" value="Zn-dependent exopeptidases"/>
    <property type="match status" value="1"/>
</dbReference>
<evidence type="ECO:0000259" key="6">
    <source>
        <dbReference type="Pfam" id="PF24827"/>
    </source>
</evidence>
<keyword evidence="3" id="KW-0378">Hydrolase</keyword>
<dbReference type="InterPro" id="IPR007036">
    <property type="entry name" value="Aste_AspA_hybrid_dom"/>
</dbReference>
<dbReference type="AlphaFoldDB" id="A0A2K9LK27"/>
<dbReference type="GO" id="GO:0016788">
    <property type="term" value="F:hydrolase activity, acting on ester bonds"/>
    <property type="evidence" value="ECO:0007669"/>
    <property type="project" value="InterPro"/>
</dbReference>
<evidence type="ECO:0008006" key="9">
    <source>
        <dbReference type="Google" id="ProtNLM"/>
    </source>
</evidence>
<feature type="domain" description="AstE/AspA barrel-sandwich hybrid" evidence="5">
    <location>
        <begin position="223"/>
        <end position="294"/>
    </location>
</feature>
<dbReference type="EMBL" id="CP022684">
    <property type="protein sequence ID" value="AUM12716.1"/>
    <property type="molecule type" value="Genomic_DNA"/>
</dbReference>
<name>A0A2K9LK27_9GAMM</name>
<gene>
    <name evidence="7" type="ORF">Kalk_09940</name>
</gene>
<dbReference type="InterPro" id="IPR055438">
    <property type="entry name" value="AstE_AspA_cat"/>
</dbReference>
<comment type="cofactor">
    <cofactor evidence="1">
        <name>Zn(2+)</name>
        <dbReference type="ChEBI" id="CHEBI:29105"/>
    </cofactor>
</comment>
<protein>
    <recommendedName>
        <fullName evidence="9">Succinylglutamate desuccinylase</fullName>
    </recommendedName>
</protein>
<dbReference type="Pfam" id="PF24827">
    <property type="entry name" value="AstE_AspA_cat"/>
    <property type="match status" value="1"/>
</dbReference>
<keyword evidence="4" id="KW-0862">Zinc</keyword>
<evidence type="ECO:0000256" key="1">
    <source>
        <dbReference type="ARBA" id="ARBA00001947"/>
    </source>
</evidence>
<keyword evidence="2" id="KW-0479">Metal-binding</keyword>
<dbReference type="GO" id="GO:0016811">
    <property type="term" value="F:hydrolase activity, acting on carbon-nitrogen (but not peptide) bonds, in linear amides"/>
    <property type="evidence" value="ECO:0007669"/>
    <property type="project" value="TreeGrafter"/>
</dbReference>
<dbReference type="NCBIfam" id="NF003706">
    <property type="entry name" value="PRK05324.1"/>
    <property type="match status" value="1"/>
</dbReference>
<evidence type="ECO:0000256" key="2">
    <source>
        <dbReference type="ARBA" id="ARBA00022723"/>
    </source>
</evidence>
<proteinExistence type="predicted"/>
<keyword evidence="8" id="KW-1185">Reference proteome</keyword>
<dbReference type="InterPro" id="IPR050178">
    <property type="entry name" value="AspA/AstE_fam"/>
</dbReference>